<name>A0A261QWS9_9BORD</name>
<reference evidence="2" key="1">
    <citation type="submission" date="2017-05" db="EMBL/GenBank/DDBJ databases">
        <title>Complete and WGS of Bordetella genogroups.</title>
        <authorList>
            <person name="Spilker T."/>
            <person name="Lipuma J."/>
        </authorList>
    </citation>
    <scope>NUCLEOTIDE SEQUENCE [LARGE SCALE GENOMIC DNA]</scope>
    <source>
        <strain evidence="2">AU18089</strain>
    </source>
</reference>
<dbReference type="Proteomes" id="UP000216947">
    <property type="component" value="Unassembled WGS sequence"/>
</dbReference>
<keyword evidence="2" id="KW-1185">Reference proteome</keyword>
<evidence type="ECO:0000313" key="2">
    <source>
        <dbReference type="Proteomes" id="UP000216947"/>
    </source>
</evidence>
<organism evidence="1 2">
    <name type="scientific">Bordetella genomosp. 7</name>
    <dbReference type="NCBI Taxonomy" id="1416805"/>
    <lineage>
        <taxon>Bacteria</taxon>
        <taxon>Pseudomonadati</taxon>
        <taxon>Pseudomonadota</taxon>
        <taxon>Betaproteobacteria</taxon>
        <taxon>Burkholderiales</taxon>
        <taxon>Alcaligenaceae</taxon>
        <taxon>Bordetella</taxon>
    </lineage>
</organism>
<comment type="caution">
    <text evidence="1">The sequence shown here is derived from an EMBL/GenBank/DDBJ whole genome shotgun (WGS) entry which is preliminary data.</text>
</comment>
<protein>
    <submittedName>
        <fullName evidence="1">Uncharacterized protein</fullName>
    </submittedName>
</protein>
<gene>
    <name evidence="1" type="ORF">CAL19_19500</name>
</gene>
<dbReference type="EMBL" id="NEVK01000008">
    <property type="protein sequence ID" value="OZI16842.1"/>
    <property type="molecule type" value="Genomic_DNA"/>
</dbReference>
<evidence type="ECO:0000313" key="1">
    <source>
        <dbReference type="EMBL" id="OZI16842.1"/>
    </source>
</evidence>
<accession>A0A261QWS9</accession>
<proteinExistence type="predicted"/>
<sequence>MMYAASAVLGVYTLVSFYQLQRHVAESRAAYDASFRLTLTKPRVLGAIEMPAGTALELAIAHRPDAFSTARFPYPVQIGGVSTLTARRYLAIHTDEAHRTTGYTPINIRLEGQGHGVLLGWVCDAAQPIIFATHPDGGVGEFQSCTLAEGNHIENIPLPQGAELIATTGTVYPDGRVDPDRWLIHLPTTSELHIGGSLQRGGAILLDADRKLYRRVP</sequence>
<dbReference type="AlphaFoldDB" id="A0A261QWS9"/>